<keyword evidence="5" id="KW-0418">Kinase</keyword>
<reference evidence="7" key="1">
    <citation type="submission" date="2023-03" db="EMBL/GenBank/DDBJ databases">
        <title>Andean soil-derived lignocellulolytic bacterial consortium as a source of novel taxa and putative plastic-active enzymes.</title>
        <authorList>
            <person name="Diaz-Garcia L."/>
            <person name="Chuvochina M."/>
            <person name="Feuerriegel G."/>
            <person name="Bunk B."/>
            <person name="Sproer C."/>
            <person name="Streit W.R."/>
            <person name="Rodriguez L.M."/>
            <person name="Overmann J."/>
            <person name="Jimenez D.J."/>
        </authorList>
    </citation>
    <scope>NUCLEOTIDE SEQUENCE</scope>
    <source>
        <strain evidence="7">MAG 876</strain>
    </source>
</reference>
<dbReference type="EC" id="2.7.13.3" evidence="2"/>
<dbReference type="GO" id="GO:0004673">
    <property type="term" value="F:protein histidine kinase activity"/>
    <property type="evidence" value="ECO:0007669"/>
    <property type="project" value="UniProtKB-EC"/>
</dbReference>
<dbReference type="CDD" id="cd00130">
    <property type="entry name" value="PAS"/>
    <property type="match status" value="2"/>
</dbReference>
<dbReference type="Gene3D" id="3.30.450.20">
    <property type="entry name" value="PAS domain"/>
    <property type="match status" value="1"/>
</dbReference>
<keyword evidence="3" id="KW-0597">Phosphoprotein</keyword>
<dbReference type="Proteomes" id="UP001216329">
    <property type="component" value="Chromosome"/>
</dbReference>
<dbReference type="PROSITE" id="PS50112">
    <property type="entry name" value="PAS"/>
    <property type="match status" value="1"/>
</dbReference>
<dbReference type="InterPro" id="IPR013655">
    <property type="entry name" value="PAS_fold_3"/>
</dbReference>
<sequence length="258" mass="28988">MLDRILPPWLPIRMGDTSLSQAPDGDESGINLFPAGLVKVTRNGVVKVCNLRSEELLETALRGKDLGALVHPQDSDAWRYFVQRTPRSQKLADPEIFRFINSAGDVRWLQITASMSDEYICMSLVDVSQTVRDDLTLRTSNRSLENLLNGLPAMVYRCRNDRRFTMEYVSAGCLGLTGKTAQELLNNSDYAELIHPDDRENVWMKVQEALQSRAVFELRFRLVGVDGLTRRVVERGQGFYSDSGGVLGMEGVVMLDVD</sequence>
<evidence type="ECO:0000256" key="3">
    <source>
        <dbReference type="ARBA" id="ARBA00022553"/>
    </source>
</evidence>
<feature type="domain" description="PAS" evidence="6">
    <location>
        <begin position="140"/>
        <end position="213"/>
    </location>
</feature>
<evidence type="ECO:0000256" key="2">
    <source>
        <dbReference type="ARBA" id="ARBA00012438"/>
    </source>
</evidence>
<evidence type="ECO:0000256" key="4">
    <source>
        <dbReference type="ARBA" id="ARBA00022679"/>
    </source>
</evidence>
<protein>
    <recommendedName>
        <fullName evidence="2">histidine kinase</fullName>
        <ecNumber evidence="2">2.7.13.3</ecNumber>
    </recommendedName>
</protein>
<evidence type="ECO:0000256" key="5">
    <source>
        <dbReference type="ARBA" id="ARBA00022777"/>
    </source>
</evidence>
<dbReference type="InterPro" id="IPR000014">
    <property type="entry name" value="PAS"/>
</dbReference>
<evidence type="ECO:0000313" key="7">
    <source>
        <dbReference type="EMBL" id="WEK33313.1"/>
    </source>
</evidence>
<dbReference type="InterPro" id="IPR052162">
    <property type="entry name" value="Sensor_kinase/Photoreceptor"/>
</dbReference>
<dbReference type="SMART" id="SM00091">
    <property type="entry name" value="PAS"/>
    <property type="match status" value="2"/>
</dbReference>
<comment type="catalytic activity">
    <reaction evidence="1">
        <text>ATP + protein L-histidine = ADP + protein N-phospho-L-histidine.</text>
        <dbReference type="EC" id="2.7.13.3"/>
    </reaction>
</comment>
<dbReference type="EMBL" id="CP119325">
    <property type="protein sequence ID" value="WEK33313.1"/>
    <property type="molecule type" value="Genomic_DNA"/>
</dbReference>
<dbReference type="Pfam" id="PF08447">
    <property type="entry name" value="PAS_3"/>
    <property type="match status" value="1"/>
</dbReference>
<organism evidence="7 8">
    <name type="scientific">Candidatus Pseudomonas phytovorans</name>
    <dbReference type="NCBI Taxonomy" id="3121377"/>
    <lineage>
        <taxon>Bacteria</taxon>
        <taxon>Pseudomonadati</taxon>
        <taxon>Pseudomonadota</taxon>
        <taxon>Gammaproteobacteria</taxon>
        <taxon>Pseudomonadales</taxon>
        <taxon>Pseudomonadaceae</taxon>
        <taxon>Pseudomonas</taxon>
    </lineage>
</organism>
<accession>A0AAJ5WPF0</accession>
<dbReference type="AlphaFoldDB" id="A0AAJ5WPF0"/>
<gene>
    <name evidence="7" type="ORF">P0Y58_11375</name>
</gene>
<keyword evidence="4" id="KW-0808">Transferase</keyword>
<evidence type="ECO:0000259" key="6">
    <source>
        <dbReference type="PROSITE" id="PS50112"/>
    </source>
</evidence>
<dbReference type="SUPFAM" id="SSF55785">
    <property type="entry name" value="PYP-like sensor domain (PAS domain)"/>
    <property type="match status" value="2"/>
</dbReference>
<dbReference type="InterPro" id="IPR035965">
    <property type="entry name" value="PAS-like_dom_sf"/>
</dbReference>
<dbReference type="PANTHER" id="PTHR43304">
    <property type="entry name" value="PHYTOCHROME-LIKE PROTEIN CPH1"/>
    <property type="match status" value="1"/>
</dbReference>
<evidence type="ECO:0000256" key="1">
    <source>
        <dbReference type="ARBA" id="ARBA00000085"/>
    </source>
</evidence>
<dbReference type="PANTHER" id="PTHR43304:SF1">
    <property type="entry name" value="PAC DOMAIN-CONTAINING PROTEIN"/>
    <property type="match status" value="1"/>
</dbReference>
<name>A0AAJ5WPF0_9PSED</name>
<evidence type="ECO:0000313" key="8">
    <source>
        <dbReference type="Proteomes" id="UP001216329"/>
    </source>
</evidence>
<proteinExistence type="predicted"/>